<dbReference type="PANTHER" id="PTHR30337:SF0">
    <property type="entry name" value="NUCLEASE SBCCD SUBUNIT D"/>
    <property type="match status" value="1"/>
</dbReference>
<dbReference type="Proteomes" id="UP000036923">
    <property type="component" value="Unassembled WGS sequence"/>
</dbReference>
<dbReference type="eggNOG" id="COG0420">
    <property type="taxonomic scope" value="Bacteria"/>
</dbReference>
<feature type="domain" description="Calcineurin-like phosphoesterase" evidence="1">
    <location>
        <begin position="1"/>
        <end position="197"/>
    </location>
</feature>
<dbReference type="InterPro" id="IPR029052">
    <property type="entry name" value="Metallo-depent_PP-like"/>
</dbReference>
<gene>
    <name evidence="2" type="ORF">Bccel_1308</name>
</gene>
<dbReference type="RefSeq" id="WP_036944335.1">
    <property type="nucleotide sequence ID" value="NZ_JQKC01000027.1"/>
</dbReference>
<comment type="caution">
    <text evidence="2">The sequence shown here is derived from an EMBL/GenBank/DDBJ whole genome shotgun (WGS) entry which is preliminary data.</text>
</comment>
<dbReference type="EMBL" id="LGTC01000001">
    <property type="protein sequence ID" value="KNY26046.1"/>
    <property type="molecule type" value="Genomic_DNA"/>
</dbReference>
<dbReference type="OrthoDB" id="9773856at2"/>
<evidence type="ECO:0000313" key="3">
    <source>
        <dbReference type="Proteomes" id="UP000036923"/>
    </source>
</evidence>
<dbReference type="STRING" id="398512.Bccel_1308"/>
<evidence type="ECO:0000313" key="2">
    <source>
        <dbReference type="EMBL" id="KNY26046.1"/>
    </source>
</evidence>
<dbReference type="Gene3D" id="3.60.21.10">
    <property type="match status" value="1"/>
</dbReference>
<protein>
    <submittedName>
        <fullName evidence="2">Metallophosphoesterase</fullName>
    </submittedName>
</protein>
<evidence type="ECO:0000259" key="1">
    <source>
        <dbReference type="Pfam" id="PF00149"/>
    </source>
</evidence>
<name>A0A0L6JJI8_9FIRM</name>
<dbReference type="PATRIC" id="fig|398512.5.peg.1359"/>
<dbReference type="PANTHER" id="PTHR30337">
    <property type="entry name" value="COMPONENT OF ATP-DEPENDENT DSDNA EXONUCLEASE"/>
    <property type="match status" value="1"/>
</dbReference>
<dbReference type="SUPFAM" id="SSF56300">
    <property type="entry name" value="Metallo-dependent phosphatases"/>
    <property type="match status" value="1"/>
</dbReference>
<dbReference type="InterPro" id="IPR050535">
    <property type="entry name" value="DNA_Repair-Maintenance_Comp"/>
</dbReference>
<sequence>MKFIFFTDTHIKGTKPKNRNDNFYETLKTKFLEIKDICDELEIDFILHGGDWFDRPDISPSIVKEFALIIQTYKRPIYTIAGNHDIYGHNPDTVGRTMLGLLEGVGVLNLLNYNDDVVVEKDGLKVQILGKPYRFDIDDAETSSAYYIVKKSKDVDYLINMVHGMLLKKPFFEGIPYTLVDNIIETEADITLAGHYHGGFGIVEKDGKYFSNPGSLVRITNAISEINRIPKVVIIELGDGINVYERELKSAAPGNEVLDRRQLEYAQDRNVKLHKFYQELSETGKFQKADLNKIIDDITANQNISREVKYETVKRIATAKEELTHDEED</sequence>
<dbReference type="AlphaFoldDB" id="A0A0L6JJI8"/>
<dbReference type="InterPro" id="IPR004843">
    <property type="entry name" value="Calcineurin-like_PHP"/>
</dbReference>
<dbReference type="Pfam" id="PF00149">
    <property type="entry name" value="Metallophos"/>
    <property type="match status" value="1"/>
</dbReference>
<proteinExistence type="predicted"/>
<keyword evidence="3" id="KW-1185">Reference proteome</keyword>
<dbReference type="GO" id="GO:0016787">
    <property type="term" value="F:hydrolase activity"/>
    <property type="evidence" value="ECO:0007669"/>
    <property type="project" value="InterPro"/>
</dbReference>
<organism evidence="2 3">
    <name type="scientific">Pseudobacteroides cellulosolvens ATCC 35603 = DSM 2933</name>
    <dbReference type="NCBI Taxonomy" id="398512"/>
    <lineage>
        <taxon>Bacteria</taxon>
        <taxon>Bacillati</taxon>
        <taxon>Bacillota</taxon>
        <taxon>Clostridia</taxon>
        <taxon>Eubacteriales</taxon>
        <taxon>Oscillospiraceae</taxon>
        <taxon>Pseudobacteroides</taxon>
    </lineage>
</organism>
<reference evidence="3" key="1">
    <citation type="submission" date="2015-07" db="EMBL/GenBank/DDBJ databases">
        <title>Near-Complete Genome Sequence of the Cellulolytic Bacterium Bacteroides (Pseudobacteroides) cellulosolvens ATCC 35603.</title>
        <authorList>
            <person name="Dassa B."/>
            <person name="Utturkar S.M."/>
            <person name="Klingeman D.M."/>
            <person name="Hurt R.A."/>
            <person name="Keller M."/>
            <person name="Xu J."/>
            <person name="Reddy Y.H.K."/>
            <person name="Borovok I."/>
            <person name="Grinberg I.R."/>
            <person name="Lamed R."/>
            <person name="Zhivin O."/>
            <person name="Bayer E.A."/>
            <person name="Brown S.D."/>
        </authorList>
    </citation>
    <scope>NUCLEOTIDE SEQUENCE [LARGE SCALE GENOMIC DNA]</scope>
    <source>
        <strain evidence="3">DSM 2933</strain>
    </source>
</reference>
<accession>A0A0L6JJI8</accession>